<dbReference type="PROSITE" id="PS50922">
    <property type="entry name" value="TLC"/>
    <property type="match status" value="1"/>
</dbReference>
<evidence type="ECO:0000313" key="8">
    <source>
        <dbReference type="EMBL" id="CAK8679336.1"/>
    </source>
</evidence>
<evidence type="ECO:0000256" key="5">
    <source>
        <dbReference type="PROSITE-ProRule" id="PRU00205"/>
    </source>
</evidence>
<feature type="transmembrane region" description="Helical" evidence="6">
    <location>
        <begin position="139"/>
        <end position="157"/>
    </location>
</feature>
<gene>
    <name evidence="8" type="ORF">CVLEPA_LOCUS9584</name>
</gene>
<dbReference type="PANTHER" id="PTHR13439">
    <property type="entry name" value="CT120 PROTEIN"/>
    <property type="match status" value="1"/>
</dbReference>
<organism evidence="8 9">
    <name type="scientific">Clavelina lepadiformis</name>
    <name type="common">Light-bulb sea squirt</name>
    <name type="synonym">Ascidia lepadiformis</name>
    <dbReference type="NCBI Taxonomy" id="159417"/>
    <lineage>
        <taxon>Eukaryota</taxon>
        <taxon>Metazoa</taxon>
        <taxon>Chordata</taxon>
        <taxon>Tunicata</taxon>
        <taxon>Ascidiacea</taxon>
        <taxon>Aplousobranchia</taxon>
        <taxon>Clavelinidae</taxon>
        <taxon>Clavelina</taxon>
    </lineage>
</organism>
<dbReference type="EMBL" id="CAWYQH010000057">
    <property type="protein sequence ID" value="CAK8679336.1"/>
    <property type="molecule type" value="Genomic_DNA"/>
</dbReference>
<feature type="transmembrane region" description="Helical" evidence="6">
    <location>
        <begin position="83"/>
        <end position="105"/>
    </location>
</feature>
<dbReference type="InterPro" id="IPR050846">
    <property type="entry name" value="TLCD"/>
</dbReference>
<keyword evidence="9" id="KW-1185">Reference proteome</keyword>
<evidence type="ECO:0000256" key="2">
    <source>
        <dbReference type="ARBA" id="ARBA00022692"/>
    </source>
</evidence>
<evidence type="ECO:0000313" key="9">
    <source>
        <dbReference type="Proteomes" id="UP001642483"/>
    </source>
</evidence>
<evidence type="ECO:0000256" key="3">
    <source>
        <dbReference type="ARBA" id="ARBA00022989"/>
    </source>
</evidence>
<proteinExistence type="predicted"/>
<comment type="caution">
    <text evidence="8">The sequence shown here is derived from an EMBL/GenBank/DDBJ whole genome shotgun (WGS) entry which is preliminary data.</text>
</comment>
<sequence length="253" mass="29578">MPNCQYVYLEVMGCILVNIFFIKHVVPKLCHQILKKQFDDLTQKKRNKINLHAAILLYTSVASGVSVYVLLSDTHTFHERLWKYSDVALCNLAMAVGFSVADIYVRLTWELKLCPSMYIHNIFAVAILGYVALIHETMLYFASVRIFTAISVPFFAVRIILQELGKKNYVLWSVSLGEIFVYFYFRIILIPFHYYVVLYEADPQQMDYLVFWGWLVGGVTLDVIYLYWFGKLLMTFWSLGTSQKVEKNREKLK</sequence>
<feature type="transmembrane region" description="Helical" evidence="6">
    <location>
        <begin position="6"/>
        <end position="26"/>
    </location>
</feature>
<evidence type="ECO:0000256" key="1">
    <source>
        <dbReference type="ARBA" id="ARBA00004141"/>
    </source>
</evidence>
<evidence type="ECO:0000256" key="6">
    <source>
        <dbReference type="SAM" id="Phobius"/>
    </source>
</evidence>
<feature type="transmembrane region" description="Helical" evidence="6">
    <location>
        <begin position="209"/>
        <end position="229"/>
    </location>
</feature>
<keyword evidence="3 6" id="KW-1133">Transmembrane helix</keyword>
<comment type="subcellular location">
    <subcellularLocation>
        <location evidence="1">Membrane</location>
        <topology evidence="1">Multi-pass membrane protein</topology>
    </subcellularLocation>
</comment>
<name>A0ABP0FJ32_CLALP</name>
<dbReference type="InterPro" id="IPR006634">
    <property type="entry name" value="TLC-dom"/>
</dbReference>
<evidence type="ECO:0000256" key="4">
    <source>
        <dbReference type="ARBA" id="ARBA00023136"/>
    </source>
</evidence>
<dbReference type="Proteomes" id="UP001642483">
    <property type="component" value="Unassembled WGS sequence"/>
</dbReference>
<feature type="transmembrane region" description="Helical" evidence="6">
    <location>
        <begin position="117"/>
        <end position="133"/>
    </location>
</feature>
<dbReference type="SMART" id="SM00724">
    <property type="entry name" value="TLC"/>
    <property type="match status" value="1"/>
</dbReference>
<accession>A0ABP0FJ32</accession>
<protein>
    <recommendedName>
        <fullName evidence="7">TLC domain-containing protein</fullName>
    </recommendedName>
</protein>
<dbReference type="PANTHER" id="PTHR13439:SF0">
    <property type="entry name" value="TOPOISOMERASE I DAMAGE AFFECTED PROTEIN 4"/>
    <property type="match status" value="1"/>
</dbReference>
<reference evidence="8 9" key="1">
    <citation type="submission" date="2024-02" db="EMBL/GenBank/DDBJ databases">
        <authorList>
            <person name="Daric V."/>
            <person name="Darras S."/>
        </authorList>
    </citation>
    <scope>NUCLEOTIDE SEQUENCE [LARGE SCALE GENOMIC DNA]</scope>
</reference>
<keyword evidence="2 5" id="KW-0812">Transmembrane</keyword>
<feature type="domain" description="TLC" evidence="7">
    <location>
        <begin position="44"/>
        <end position="241"/>
    </location>
</feature>
<evidence type="ECO:0000259" key="7">
    <source>
        <dbReference type="PROSITE" id="PS50922"/>
    </source>
</evidence>
<keyword evidence="4 5" id="KW-0472">Membrane</keyword>
<feature type="transmembrane region" description="Helical" evidence="6">
    <location>
        <begin position="51"/>
        <end position="71"/>
    </location>
</feature>
<feature type="transmembrane region" description="Helical" evidence="6">
    <location>
        <begin position="169"/>
        <end position="189"/>
    </location>
</feature>